<proteinExistence type="predicted"/>
<evidence type="ECO:0000313" key="2">
    <source>
        <dbReference type="EMBL" id="MFC4724500.1"/>
    </source>
</evidence>
<dbReference type="InterPro" id="IPR036420">
    <property type="entry name" value="BRCT_dom_sf"/>
</dbReference>
<dbReference type="InterPro" id="IPR001357">
    <property type="entry name" value="BRCT_dom"/>
</dbReference>
<dbReference type="Gene3D" id="3.40.50.10190">
    <property type="entry name" value="BRCT domain"/>
    <property type="match status" value="1"/>
</dbReference>
<dbReference type="SMART" id="SM00292">
    <property type="entry name" value="BRCT"/>
    <property type="match status" value="1"/>
</dbReference>
<dbReference type="PROSITE" id="PS50172">
    <property type="entry name" value="BRCT"/>
    <property type="match status" value="1"/>
</dbReference>
<evidence type="ECO:0000313" key="3">
    <source>
        <dbReference type="Proteomes" id="UP001596024"/>
    </source>
</evidence>
<reference evidence="3" key="1">
    <citation type="journal article" date="2019" name="Int. J. Syst. Evol. Microbiol.">
        <title>The Global Catalogue of Microorganisms (GCM) 10K type strain sequencing project: providing services to taxonomists for standard genome sequencing and annotation.</title>
        <authorList>
            <consortium name="The Broad Institute Genomics Platform"/>
            <consortium name="The Broad Institute Genome Sequencing Center for Infectious Disease"/>
            <person name="Wu L."/>
            <person name="Ma J."/>
        </authorList>
    </citation>
    <scope>NUCLEOTIDE SEQUENCE [LARGE SCALE GENOMIC DNA]</scope>
    <source>
        <strain evidence="3">CCUG 62981</strain>
    </source>
</reference>
<name>A0ABV9NA26_9PROT</name>
<keyword evidence="3" id="KW-1185">Reference proteome</keyword>
<protein>
    <submittedName>
        <fullName evidence="2">BRCT domain-containing protein</fullName>
    </submittedName>
</protein>
<comment type="caution">
    <text evidence="2">The sequence shown here is derived from an EMBL/GenBank/DDBJ whole genome shotgun (WGS) entry which is preliminary data.</text>
</comment>
<dbReference type="SUPFAM" id="SSF52113">
    <property type="entry name" value="BRCT domain"/>
    <property type="match status" value="1"/>
</dbReference>
<gene>
    <name evidence="2" type="ORF">ACFPB0_04275</name>
</gene>
<accession>A0ABV9NA26</accession>
<sequence>MLASSKLAGKTVVFTGALERFTRAEAKARAQSLGAKVAGSVSAKTDYLIAGPGAGSKLKKATELGVTTLTEDEWLALIGG</sequence>
<dbReference type="Pfam" id="PF00533">
    <property type="entry name" value="BRCT"/>
    <property type="match status" value="1"/>
</dbReference>
<organism evidence="2 3">
    <name type="scientific">Glycocaulis abyssi</name>
    <dbReference type="NCBI Taxonomy" id="1433403"/>
    <lineage>
        <taxon>Bacteria</taxon>
        <taxon>Pseudomonadati</taxon>
        <taxon>Pseudomonadota</taxon>
        <taxon>Alphaproteobacteria</taxon>
        <taxon>Maricaulales</taxon>
        <taxon>Maricaulaceae</taxon>
        <taxon>Glycocaulis</taxon>
    </lineage>
</organism>
<evidence type="ECO:0000259" key="1">
    <source>
        <dbReference type="PROSITE" id="PS50172"/>
    </source>
</evidence>
<dbReference type="EMBL" id="JBHSGQ010000002">
    <property type="protein sequence ID" value="MFC4724500.1"/>
    <property type="molecule type" value="Genomic_DNA"/>
</dbReference>
<dbReference type="Proteomes" id="UP001596024">
    <property type="component" value="Unassembled WGS sequence"/>
</dbReference>
<dbReference type="RefSeq" id="WP_371395052.1">
    <property type="nucleotide sequence ID" value="NZ_CP163421.1"/>
</dbReference>
<dbReference type="CDD" id="cd17748">
    <property type="entry name" value="BRCT_DNA_ligase_like"/>
    <property type="match status" value="1"/>
</dbReference>
<feature type="domain" description="BRCT" evidence="1">
    <location>
        <begin position="2"/>
        <end position="75"/>
    </location>
</feature>